<reference evidence="1 2" key="1">
    <citation type="journal article" date="2024" name="Plant Biotechnol. J.">
        <title>Genome and CRISPR/Cas9 system of a widespread forest tree (Populus alba) in the world.</title>
        <authorList>
            <person name="Liu Y.J."/>
            <person name="Jiang P.F."/>
            <person name="Han X.M."/>
            <person name="Li X.Y."/>
            <person name="Wang H.M."/>
            <person name="Wang Y.J."/>
            <person name="Wang X.X."/>
            <person name="Zeng Q.Y."/>
        </authorList>
    </citation>
    <scope>NUCLEOTIDE SEQUENCE [LARGE SCALE GENOMIC DNA]</scope>
    <source>
        <strain evidence="2">cv. PAL-ZL1</strain>
    </source>
</reference>
<protein>
    <submittedName>
        <fullName evidence="1">Uncharacterized protein</fullName>
    </submittedName>
</protein>
<keyword evidence="2" id="KW-1185">Reference proteome</keyword>
<name>A0ACC4BN10_POPAL</name>
<sequence>MGKFAPRSRFCTSQAQGYANPGKRVCSPKGEGLKIARGVCKPARLVSLDAQVPRACQPQHQEYAAWGYSLTTTVVDPGERVCSYNLQ</sequence>
<evidence type="ECO:0000313" key="2">
    <source>
        <dbReference type="Proteomes" id="UP000309997"/>
    </source>
</evidence>
<dbReference type="EMBL" id="RCHU02000009">
    <property type="protein sequence ID" value="KAL3579930.1"/>
    <property type="molecule type" value="Genomic_DNA"/>
</dbReference>
<organism evidence="1 2">
    <name type="scientific">Populus alba</name>
    <name type="common">White poplar</name>
    <dbReference type="NCBI Taxonomy" id="43335"/>
    <lineage>
        <taxon>Eukaryota</taxon>
        <taxon>Viridiplantae</taxon>
        <taxon>Streptophyta</taxon>
        <taxon>Embryophyta</taxon>
        <taxon>Tracheophyta</taxon>
        <taxon>Spermatophyta</taxon>
        <taxon>Magnoliopsida</taxon>
        <taxon>eudicotyledons</taxon>
        <taxon>Gunneridae</taxon>
        <taxon>Pentapetalae</taxon>
        <taxon>rosids</taxon>
        <taxon>fabids</taxon>
        <taxon>Malpighiales</taxon>
        <taxon>Salicaceae</taxon>
        <taxon>Saliceae</taxon>
        <taxon>Populus</taxon>
    </lineage>
</organism>
<gene>
    <name evidence="1" type="ORF">D5086_017765</name>
</gene>
<proteinExistence type="predicted"/>
<evidence type="ECO:0000313" key="1">
    <source>
        <dbReference type="EMBL" id="KAL3579930.1"/>
    </source>
</evidence>
<dbReference type="Proteomes" id="UP000309997">
    <property type="component" value="Unassembled WGS sequence"/>
</dbReference>
<accession>A0ACC4BN10</accession>
<comment type="caution">
    <text evidence="1">The sequence shown here is derived from an EMBL/GenBank/DDBJ whole genome shotgun (WGS) entry which is preliminary data.</text>
</comment>